<accession>A0ABY4FXV2</accession>
<dbReference type="Gene3D" id="3.10.180.10">
    <property type="entry name" value="2,3-Dihydroxybiphenyl 1,2-Dioxygenase, domain 1"/>
    <property type="match status" value="1"/>
</dbReference>
<dbReference type="EMBL" id="CP095043">
    <property type="protein sequence ID" value="UOQ60944.1"/>
    <property type="molecule type" value="Genomic_DNA"/>
</dbReference>
<evidence type="ECO:0000259" key="1">
    <source>
        <dbReference type="PROSITE" id="PS51819"/>
    </source>
</evidence>
<keyword evidence="3" id="KW-1185">Reference proteome</keyword>
<organism evidence="2 3">
    <name type="scientific">Leucobacter rhizosphaerae</name>
    <dbReference type="NCBI Taxonomy" id="2932245"/>
    <lineage>
        <taxon>Bacteria</taxon>
        <taxon>Bacillati</taxon>
        <taxon>Actinomycetota</taxon>
        <taxon>Actinomycetes</taxon>
        <taxon>Micrococcales</taxon>
        <taxon>Microbacteriaceae</taxon>
        <taxon>Leucobacter</taxon>
    </lineage>
</organism>
<dbReference type="Pfam" id="PF00903">
    <property type="entry name" value="Glyoxalase"/>
    <property type="match status" value="1"/>
</dbReference>
<dbReference type="Proteomes" id="UP000831775">
    <property type="component" value="Chromosome"/>
</dbReference>
<dbReference type="InterPro" id="IPR029068">
    <property type="entry name" value="Glyas_Bleomycin-R_OHBP_Dase"/>
</dbReference>
<dbReference type="PANTHER" id="PTHR36503:SF3">
    <property type="entry name" value="BLR0126 PROTEIN"/>
    <property type="match status" value="1"/>
</dbReference>
<evidence type="ECO:0000313" key="2">
    <source>
        <dbReference type="EMBL" id="UOQ60944.1"/>
    </source>
</evidence>
<gene>
    <name evidence="2" type="ORF">MUN76_02920</name>
</gene>
<dbReference type="SUPFAM" id="SSF54593">
    <property type="entry name" value="Glyoxalase/Bleomycin resistance protein/Dihydroxybiphenyl dioxygenase"/>
    <property type="match status" value="1"/>
</dbReference>
<dbReference type="PROSITE" id="PS51819">
    <property type="entry name" value="VOC"/>
    <property type="match status" value="1"/>
</dbReference>
<feature type="domain" description="VOC" evidence="1">
    <location>
        <begin position="4"/>
        <end position="128"/>
    </location>
</feature>
<dbReference type="RefSeq" id="WP_244686984.1">
    <property type="nucleotide sequence ID" value="NZ_CP095043.1"/>
</dbReference>
<dbReference type="InterPro" id="IPR037523">
    <property type="entry name" value="VOC_core"/>
</dbReference>
<dbReference type="PANTHER" id="PTHR36503">
    <property type="entry name" value="BLR2520 PROTEIN"/>
    <property type="match status" value="1"/>
</dbReference>
<reference evidence="2 3" key="1">
    <citation type="submission" date="2022-04" db="EMBL/GenBank/DDBJ databases">
        <title>Leucobacter sp. isolated from rhizosphere of onion.</title>
        <authorList>
            <person name="Won M."/>
            <person name="Lee C.-M."/>
            <person name="Woen H.-Y."/>
            <person name="Kwon S.-W."/>
        </authorList>
    </citation>
    <scope>NUCLEOTIDE SEQUENCE [LARGE SCALE GENOMIC DNA]</scope>
    <source>
        <strain evidence="2 3">H25R-14</strain>
    </source>
</reference>
<sequence length="134" mass="14477">MSLTFDFIGIVTRDLAASLAFYRTLGLDLAEGLESEPHVEVELPSGVRIGWDPIETIHSFDPEYAFPTGDHRVAFGFQAADAAEVDATHARLVAAGHPSRVDPWDAPWGQRYATVLDPDGNAIDLYAPLAVAAD</sequence>
<dbReference type="InterPro" id="IPR004360">
    <property type="entry name" value="Glyas_Fos-R_dOase_dom"/>
</dbReference>
<evidence type="ECO:0000313" key="3">
    <source>
        <dbReference type="Proteomes" id="UP000831775"/>
    </source>
</evidence>
<protein>
    <submittedName>
        <fullName evidence="2">VOC family protein</fullName>
    </submittedName>
</protein>
<name>A0ABY4FXV2_9MICO</name>
<proteinExistence type="predicted"/>